<dbReference type="Proteomes" id="UP000230557">
    <property type="component" value="Unassembled WGS sequence"/>
</dbReference>
<dbReference type="AlphaFoldDB" id="A0A2H0VCC4"/>
<accession>A0A2H0VCC4</accession>
<protein>
    <submittedName>
        <fullName evidence="1">Uncharacterized protein</fullName>
    </submittedName>
</protein>
<gene>
    <name evidence="1" type="ORF">COT91_04895</name>
</gene>
<name>A0A2H0VCC4_9BACT</name>
<organism evidence="1 2">
    <name type="scientific">Candidatus Doudnabacteria bacterium CG10_big_fil_rev_8_21_14_0_10_41_10</name>
    <dbReference type="NCBI Taxonomy" id="1974551"/>
    <lineage>
        <taxon>Bacteria</taxon>
        <taxon>Candidatus Doudnaibacteriota</taxon>
    </lineage>
</organism>
<proteinExistence type="predicted"/>
<dbReference type="EMBL" id="PFAJ01000064">
    <property type="protein sequence ID" value="PIR96736.1"/>
    <property type="molecule type" value="Genomic_DNA"/>
</dbReference>
<sequence>MDVEALPEPVECDELRVGEKRVPIAPVLPPEKAVHHVHHLVPEELLGHDGIGRGVVGLPDELGGRVRELLQKSRFVVAVGEANQLIPDRSPFHGGSEPRHFGGALETLVVLAVAHVDEDGGAVFRAYGVPLPVVLRRRDIDVAKRHPHAKERPEVQCHALGGDVLVHRRQRRYHYTNYRFAFHFSSS</sequence>
<evidence type="ECO:0000313" key="2">
    <source>
        <dbReference type="Proteomes" id="UP000230557"/>
    </source>
</evidence>
<comment type="caution">
    <text evidence="1">The sequence shown here is derived from an EMBL/GenBank/DDBJ whole genome shotgun (WGS) entry which is preliminary data.</text>
</comment>
<reference evidence="2" key="1">
    <citation type="submission" date="2017-09" db="EMBL/GenBank/DDBJ databases">
        <title>Depth-based differentiation of microbial function through sediment-hosted aquifers and enrichment of novel symbionts in the deep terrestrial subsurface.</title>
        <authorList>
            <person name="Probst A.J."/>
            <person name="Ladd B."/>
            <person name="Jarett J.K."/>
            <person name="Geller-Mcgrath D.E."/>
            <person name="Sieber C.M.K."/>
            <person name="Emerson J.B."/>
            <person name="Anantharaman K."/>
            <person name="Thomas B.C."/>
            <person name="Malmstrom R."/>
            <person name="Stieglmeier M."/>
            <person name="Klingl A."/>
            <person name="Woyke T."/>
            <person name="Ryan C.M."/>
            <person name="Banfield J.F."/>
        </authorList>
    </citation>
    <scope>NUCLEOTIDE SEQUENCE [LARGE SCALE GENOMIC DNA]</scope>
</reference>
<evidence type="ECO:0000313" key="1">
    <source>
        <dbReference type="EMBL" id="PIR96736.1"/>
    </source>
</evidence>